<evidence type="ECO:0000259" key="2">
    <source>
        <dbReference type="PROSITE" id="PS51464"/>
    </source>
</evidence>
<evidence type="ECO:0000313" key="3">
    <source>
        <dbReference type="EMBL" id="MBC8585288.1"/>
    </source>
</evidence>
<dbReference type="AlphaFoldDB" id="A0A926EKY2"/>
<keyword evidence="4" id="KW-1185">Reference proteome</keyword>
<dbReference type="Gene3D" id="3.40.50.10490">
    <property type="entry name" value="Glucose-6-phosphate isomerase like protein, domain 1"/>
    <property type="match status" value="2"/>
</dbReference>
<reference evidence="3" key="1">
    <citation type="submission" date="2020-08" db="EMBL/GenBank/DDBJ databases">
        <title>Genome public.</title>
        <authorList>
            <person name="Liu C."/>
            <person name="Sun Q."/>
        </authorList>
    </citation>
    <scope>NUCLEOTIDE SEQUENCE</scope>
    <source>
        <strain evidence="3">NSJ-64</strain>
    </source>
</reference>
<dbReference type="RefSeq" id="WP_262395072.1">
    <property type="nucleotide sequence ID" value="NZ_JACRTD010000004.1"/>
</dbReference>
<dbReference type="CDD" id="cd05008">
    <property type="entry name" value="SIS_GlmS_GlmD_1"/>
    <property type="match status" value="1"/>
</dbReference>
<dbReference type="EMBL" id="JACRTD010000004">
    <property type="protein sequence ID" value="MBC8585288.1"/>
    <property type="molecule type" value="Genomic_DNA"/>
</dbReference>
<evidence type="ECO:0000256" key="1">
    <source>
        <dbReference type="ARBA" id="ARBA00022737"/>
    </source>
</evidence>
<dbReference type="InterPro" id="IPR001347">
    <property type="entry name" value="SIS_dom"/>
</dbReference>
<dbReference type="PROSITE" id="PS51464">
    <property type="entry name" value="SIS"/>
    <property type="match status" value="1"/>
</dbReference>
<keyword evidence="1" id="KW-0677">Repeat</keyword>
<name>A0A926EKY2_9FIRM</name>
<dbReference type="SUPFAM" id="SSF53697">
    <property type="entry name" value="SIS domain"/>
    <property type="match status" value="1"/>
</dbReference>
<sequence>MEKPTVFGYICDQPRALRECFAHREQFCAPFAEIFKKHPIKKVYLLGSGTSYNASLVGKTYFSELLGVEVEVCIPTVFTNYVKVNINGIYKKDEILIVAISQTGTSISTINALKKAYEEGWQTAVLTEDLNSPITRYARQIIRLLCGEEDVMVETKGYTVTVLTLYLWALETARALAKLEKDSYEKLLCQLQDVLAQMPKIVESSIAWYEKHKQEMLSMELGVVAGYGINHATAIEAALKVGETFRRPFQAYELEEFMHGPDMALNNREFIYLICSDEREKERMLQFREFFLTVTSHVFVITSEEGPWGEKDLLLPCKTSKNLSVLFYSVPLQVLAALSSRDSGIDTAVYPFESNDLAHCASNQEEKG</sequence>
<organism evidence="3 4">
    <name type="scientific">Youxingia wuxianensis</name>
    <dbReference type="NCBI Taxonomy" id="2763678"/>
    <lineage>
        <taxon>Bacteria</taxon>
        <taxon>Bacillati</taxon>
        <taxon>Bacillota</taxon>
        <taxon>Clostridia</taxon>
        <taxon>Eubacteriales</taxon>
        <taxon>Oscillospiraceae</taxon>
        <taxon>Youxingia</taxon>
    </lineage>
</organism>
<gene>
    <name evidence="3" type="ORF">H8705_06795</name>
</gene>
<proteinExistence type="predicted"/>
<dbReference type="GO" id="GO:0004360">
    <property type="term" value="F:glutamine-fructose-6-phosphate transaminase (isomerizing) activity"/>
    <property type="evidence" value="ECO:0007669"/>
    <property type="project" value="TreeGrafter"/>
</dbReference>
<dbReference type="GO" id="GO:0097367">
    <property type="term" value="F:carbohydrate derivative binding"/>
    <property type="evidence" value="ECO:0007669"/>
    <property type="project" value="InterPro"/>
</dbReference>
<dbReference type="Pfam" id="PF01380">
    <property type="entry name" value="SIS"/>
    <property type="match status" value="1"/>
</dbReference>
<dbReference type="GO" id="GO:0006002">
    <property type="term" value="P:fructose 6-phosphate metabolic process"/>
    <property type="evidence" value="ECO:0007669"/>
    <property type="project" value="TreeGrafter"/>
</dbReference>
<accession>A0A926EKY2</accession>
<dbReference type="PANTHER" id="PTHR10937:SF17">
    <property type="entry name" value="GLUCOSAMINE-FRUCTOSE-6-PHOSPHATE AMINOTRANSFERASE"/>
    <property type="match status" value="1"/>
</dbReference>
<feature type="domain" description="SIS" evidence="2">
    <location>
        <begin position="31"/>
        <end position="178"/>
    </location>
</feature>
<protein>
    <submittedName>
        <fullName evidence="3">SIS domain-containing protein</fullName>
    </submittedName>
</protein>
<dbReference type="InterPro" id="IPR035466">
    <property type="entry name" value="GlmS/AgaS_SIS"/>
</dbReference>
<dbReference type="GO" id="GO:0006487">
    <property type="term" value="P:protein N-linked glycosylation"/>
    <property type="evidence" value="ECO:0007669"/>
    <property type="project" value="TreeGrafter"/>
</dbReference>
<comment type="caution">
    <text evidence="3">The sequence shown here is derived from an EMBL/GenBank/DDBJ whole genome shotgun (WGS) entry which is preliminary data.</text>
</comment>
<dbReference type="Proteomes" id="UP000623678">
    <property type="component" value="Unassembled WGS sequence"/>
</dbReference>
<dbReference type="InterPro" id="IPR046348">
    <property type="entry name" value="SIS_dom_sf"/>
</dbReference>
<dbReference type="PANTHER" id="PTHR10937">
    <property type="entry name" value="GLUCOSAMINE--FRUCTOSE-6-PHOSPHATE AMINOTRANSFERASE, ISOMERIZING"/>
    <property type="match status" value="1"/>
</dbReference>
<dbReference type="GO" id="GO:0006047">
    <property type="term" value="P:UDP-N-acetylglucosamine metabolic process"/>
    <property type="evidence" value="ECO:0007669"/>
    <property type="project" value="TreeGrafter"/>
</dbReference>
<evidence type="ECO:0000313" key="4">
    <source>
        <dbReference type="Proteomes" id="UP000623678"/>
    </source>
</evidence>